<dbReference type="Proteomes" id="UP000183508">
    <property type="component" value="Unassembled WGS sequence"/>
</dbReference>
<evidence type="ECO:0000313" key="2">
    <source>
        <dbReference type="Proteomes" id="UP000183508"/>
    </source>
</evidence>
<reference evidence="2" key="1">
    <citation type="submission" date="2016-10" db="EMBL/GenBank/DDBJ databases">
        <authorList>
            <person name="Varghese N."/>
        </authorList>
    </citation>
    <scope>NUCLEOTIDE SEQUENCE [LARGE SCALE GENOMIC DNA]</scope>
    <source>
        <strain evidence="2">DSM 17980</strain>
    </source>
</reference>
<name>A0A1I7HHV3_9BACL</name>
<organism evidence="1 2">
    <name type="scientific">Alicyclobacillus macrosporangiidus</name>
    <dbReference type="NCBI Taxonomy" id="392015"/>
    <lineage>
        <taxon>Bacteria</taxon>
        <taxon>Bacillati</taxon>
        <taxon>Bacillota</taxon>
        <taxon>Bacilli</taxon>
        <taxon>Bacillales</taxon>
        <taxon>Alicyclobacillaceae</taxon>
        <taxon>Alicyclobacillus</taxon>
    </lineage>
</organism>
<keyword evidence="2" id="KW-1185">Reference proteome</keyword>
<gene>
    <name evidence="1" type="ORF">SAMN05421543_104205</name>
</gene>
<proteinExistence type="predicted"/>
<dbReference type="AlphaFoldDB" id="A0A1I7HHV3"/>
<evidence type="ECO:0000313" key="1">
    <source>
        <dbReference type="EMBL" id="SFU60340.1"/>
    </source>
</evidence>
<dbReference type="STRING" id="392015.SAMN05421543_104205"/>
<dbReference type="EMBL" id="FPBV01000004">
    <property type="protein sequence ID" value="SFU60340.1"/>
    <property type="molecule type" value="Genomic_DNA"/>
</dbReference>
<sequence>MDVFWVEAWVMPMRGRLFSLCVLSLSLTLVGCNPSGGGARESTTYGVGNAVAVQGHGLPGNGIDGNGEGTGGSRVSSAFGWYFVPLASTIGPNEAIAGLSVNGDRLELLIRTDSVDDNGNVTFSKVWHRAWFDPETATLTKEPDTPARSQQTYDGSVSLQFPMTFPDHFQPQTVAVEIDGKPAAKWPDAIPMYGSAANPSGSTPGDLDNRILGQVGDWIWVALKGPQYPPLYPNQGPLLWGFRRWDRLVAFDVRTGDAVQYAIPASYSRYVWMVSSGADLVVPTFARDGDHVWVAVGEWIGCFPADPMVSAGAGTVTQGGSPVLHGPEDAYVRSQAQQMMAELSAKQREIADCLASYWDTAVGAHVPGIPSFDAYSAGQRAAWNLETVIYNHGVLPPDLVWAMEFPLPEDDPLVRQRTMIERTVLSLVQSPLNLDAMGVVTKPPQAVVQEFHGKPPVTLPGYEIRNNAYWPKG</sequence>
<accession>A0A1I7HHV3</accession>
<protein>
    <submittedName>
        <fullName evidence="1">Uncharacterized protein</fullName>
    </submittedName>
</protein>